<sequence>MRLLRNAIVSLAGLLSLQQASATPTPAVEERQTATIANSVIFSPPSNAGWVDPRVLYARAVQLQSGALLATWENYSPEPPRVYFPIYRSTDGGASWAQIGQVDDTVNGWGLRYQPFLYQLPIAIGAYPAGTLLVAGNSIPTDLSLTKIDIYASKDEGVTWSFVSSVASGGVAQPVNGETPVWEPLLMVYDNQLVCYYSDQRDSKYGQKLVHQTTTDLKTWSAIVDDVHDTNSYAARPGMPAITKLPDNNYIFAYEACGTDGCRVHYRLSSDPLAVLSAPSYTMRSTAGSTTTSSPFVVWSSVGGGVNGTIVLSGGSASHIFVNQRLGDPDAWVEHATPQPNAYARSMVLFRDDDAKMLIIGAGRLPPSTTNYVSVSVVDLKVTMGL</sequence>
<evidence type="ECO:0000313" key="3">
    <source>
        <dbReference type="Proteomes" id="UP000054516"/>
    </source>
</evidence>
<feature type="signal peptide" evidence="1">
    <location>
        <begin position="1"/>
        <end position="22"/>
    </location>
</feature>
<dbReference type="EMBL" id="DF977494">
    <property type="protein sequence ID" value="GAP90419.1"/>
    <property type="molecule type" value="Genomic_DNA"/>
</dbReference>
<keyword evidence="2" id="KW-0378">Hydrolase</keyword>
<reference evidence="2" key="1">
    <citation type="submission" date="2016-03" db="EMBL/GenBank/DDBJ databases">
        <title>Draft genome sequence of Rosellinia necatrix.</title>
        <authorList>
            <person name="Kanematsu S."/>
        </authorList>
    </citation>
    <scope>NUCLEOTIDE SEQUENCE [LARGE SCALE GENOMIC DNA]</scope>
    <source>
        <strain evidence="2">W97</strain>
    </source>
</reference>
<dbReference type="GO" id="GO:0016787">
    <property type="term" value="F:hydrolase activity"/>
    <property type="evidence" value="ECO:0007669"/>
    <property type="project" value="UniProtKB-KW"/>
</dbReference>
<gene>
    <name evidence="2" type="ORF">SAMD00023353_4900090</name>
</gene>
<dbReference type="SUPFAM" id="SSF110296">
    <property type="entry name" value="Oligoxyloglucan reducing end-specific cellobiohydrolase"/>
    <property type="match status" value="1"/>
</dbReference>
<dbReference type="Gene3D" id="2.120.10.10">
    <property type="match status" value="1"/>
</dbReference>
<accession>A0A1W2TPS5</accession>
<proteinExistence type="predicted"/>
<dbReference type="OrthoDB" id="2130735at2759"/>
<keyword evidence="1" id="KW-0732">Signal</keyword>
<dbReference type="STRING" id="77044.A0A1W2TPS5"/>
<feature type="chain" id="PRO_5010729947" evidence="1">
    <location>
        <begin position="23"/>
        <end position="386"/>
    </location>
</feature>
<protein>
    <submittedName>
        <fullName evidence="2">Putative glycoside hydrolase family 93</fullName>
    </submittedName>
</protein>
<dbReference type="Proteomes" id="UP000054516">
    <property type="component" value="Unassembled WGS sequence"/>
</dbReference>
<name>A0A1W2TPS5_ROSNE</name>
<evidence type="ECO:0000256" key="1">
    <source>
        <dbReference type="SAM" id="SignalP"/>
    </source>
</evidence>
<organism evidence="2">
    <name type="scientific">Rosellinia necatrix</name>
    <name type="common">White root-rot fungus</name>
    <dbReference type="NCBI Taxonomy" id="77044"/>
    <lineage>
        <taxon>Eukaryota</taxon>
        <taxon>Fungi</taxon>
        <taxon>Dikarya</taxon>
        <taxon>Ascomycota</taxon>
        <taxon>Pezizomycotina</taxon>
        <taxon>Sordariomycetes</taxon>
        <taxon>Xylariomycetidae</taxon>
        <taxon>Xylariales</taxon>
        <taxon>Xylariaceae</taxon>
        <taxon>Rosellinia</taxon>
    </lineage>
</organism>
<dbReference type="PANTHER" id="PTHR38792">
    <property type="entry name" value="BNR/ASP-BOX REPEAT DOMAIN PROTEIN (AFU_ORTHOLOGUE AFUA_7G06430)-RELATED"/>
    <property type="match status" value="1"/>
</dbReference>
<keyword evidence="3" id="KW-1185">Reference proteome</keyword>
<dbReference type="PANTHER" id="PTHR38792:SF3">
    <property type="entry name" value="BNR_ASP-BOX REPEAT DOMAIN PROTEIN (AFU_ORTHOLOGUE AFUA_7G06430)-RELATED"/>
    <property type="match status" value="1"/>
</dbReference>
<evidence type="ECO:0000313" key="2">
    <source>
        <dbReference type="EMBL" id="GAP90419.1"/>
    </source>
</evidence>
<dbReference type="AlphaFoldDB" id="A0A1W2TPS5"/>
<dbReference type="OMA" id="MVHQTTT"/>
<dbReference type="CDD" id="cd15482">
    <property type="entry name" value="Sialidase_non-viral"/>
    <property type="match status" value="1"/>
</dbReference>